<comment type="caution">
    <text evidence="4">The sequence shown here is derived from an EMBL/GenBank/DDBJ whole genome shotgun (WGS) entry which is preliminary data.</text>
</comment>
<evidence type="ECO:0000256" key="1">
    <source>
        <dbReference type="ARBA" id="ARBA00004241"/>
    </source>
</evidence>
<dbReference type="AlphaFoldDB" id="U1LUI7"/>
<dbReference type="NCBIfam" id="TIGR02532">
    <property type="entry name" value="IV_pilin_GFxxxE"/>
    <property type="match status" value="1"/>
</dbReference>
<keyword evidence="3" id="KW-0812">Transmembrane</keyword>
<proteinExistence type="predicted"/>
<gene>
    <name evidence="4" type="ORF">M467_02975</name>
</gene>
<dbReference type="RefSeq" id="WP_021066862.1">
    <property type="nucleotide sequence ID" value="NZ_ATCL01000020.1"/>
</dbReference>
<dbReference type="GO" id="GO:0030420">
    <property type="term" value="P:establishment of competence for transformation"/>
    <property type="evidence" value="ECO:0007669"/>
    <property type="project" value="UniProtKB-KW"/>
</dbReference>
<dbReference type="GO" id="GO:0009986">
    <property type="term" value="C:cell surface"/>
    <property type="evidence" value="ECO:0007669"/>
    <property type="project" value="UniProtKB-SubCell"/>
</dbReference>
<evidence type="ECO:0000313" key="5">
    <source>
        <dbReference type="Proteomes" id="UP000016464"/>
    </source>
</evidence>
<organism evidence="4 5">
    <name type="scientific">Exiguobacterium chiriqhucha RW-2</name>
    <dbReference type="NCBI Taxonomy" id="1345023"/>
    <lineage>
        <taxon>Bacteria</taxon>
        <taxon>Bacillati</taxon>
        <taxon>Bacillota</taxon>
        <taxon>Bacilli</taxon>
        <taxon>Bacillales</taxon>
        <taxon>Bacillales Family XII. Incertae Sedis</taxon>
        <taxon>Exiguobacterium</taxon>
    </lineage>
</organism>
<evidence type="ECO:0008006" key="6">
    <source>
        <dbReference type="Google" id="ProtNLM"/>
    </source>
</evidence>
<dbReference type="InterPro" id="IPR012902">
    <property type="entry name" value="N_methyl_site"/>
</dbReference>
<evidence type="ECO:0000256" key="2">
    <source>
        <dbReference type="ARBA" id="ARBA00023287"/>
    </source>
</evidence>
<keyword evidence="5" id="KW-1185">Reference proteome</keyword>
<name>U1LUI7_9BACL</name>
<dbReference type="OrthoDB" id="2356753at2"/>
<keyword evidence="3" id="KW-0472">Membrane</keyword>
<dbReference type="Proteomes" id="UP000016464">
    <property type="component" value="Unassembled WGS sequence"/>
</dbReference>
<dbReference type="Pfam" id="PF07963">
    <property type="entry name" value="N_methyl"/>
    <property type="match status" value="1"/>
</dbReference>
<dbReference type="PROSITE" id="PS00409">
    <property type="entry name" value="PROKAR_NTER_METHYL"/>
    <property type="match status" value="1"/>
</dbReference>
<dbReference type="STRING" id="1385984.GCA_000702565_02078"/>
<evidence type="ECO:0000313" key="4">
    <source>
        <dbReference type="EMBL" id="ERG66234.1"/>
    </source>
</evidence>
<protein>
    <recommendedName>
        <fullName evidence="6">Prepilin-type N-terminal cleavage/methylation domain-containing protein</fullName>
    </recommendedName>
</protein>
<dbReference type="EMBL" id="ATCL01000020">
    <property type="protein sequence ID" value="ERG66234.1"/>
    <property type="molecule type" value="Genomic_DNA"/>
</dbReference>
<reference evidence="4 5" key="1">
    <citation type="journal article" date="2013" name="Genome Announc.">
        <title>Draft Genome Sequence of Exiguobacterium pavilionensis Strain RW-2, with Wide Thermal, Salinity, and pH Tolerance, Isolated from Modern Freshwater Microbialites.</title>
        <authorList>
            <person name="White R.A.III."/>
            <person name="Grassa C.J."/>
            <person name="Suttle C.A."/>
        </authorList>
    </citation>
    <scope>NUCLEOTIDE SEQUENCE [LARGE SCALE GENOMIC DNA]</scope>
    <source>
        <strain evidence="4 5">RW-2</strain>
    </source>
</reference>
<keyword evidence="3" id="KW-1133">Transmembrane helix</keyword>
<feature type="transmembrane region" description="Helical" evidence="3">
    <location>
        <begin position="7"/>
        <end position="31"/>
    </location>
</feature>
<keyword evidence="2" id="KW-0178">Competence</keyword>
<comment type="subcellular location">
    <subcellularLocation>
        <location evidence="1">Cell surface</location>
    </subcellularLocation>
</comment>
<dbReference type="PATRIC" id="fig|1345023.5.peg.1702"/>
<evidence type="ECO:0000256" key="3">
    <source>
        <dbReference type="SAM" id="Phobius"/>
    </source>
</evidence>
<sequence length="149" mass="16130">MDRSEQGFTLVEVLVSIVVVSILALSLMNIFSQSLRITSSDLDRTVANQVAQNTLNTLKRRAAETRDPIDIATLQQTPANVCDLCDVTINGRAFDVTILSPGNEPPADLVNVEITVASETLLKPITLKGVVTNATLQDKFPETDVPELP</sequence>
<accession>U1LUI7</accession>